<dbReference type="InterPro" id="IPR002921">
    <property type="entry name" value="Fungal_lipase-type"/>
</dbReference>
<dbReference type="PANTHER" id="PTHR46640:SF1">
    <property type="entry name" value="FUNGAL LIPASE-LIKE DOMAIN-CONTAINING PROTEIN-RELATED"/>
    <property type="match status" value="1"/>
</dbReference>
<dbReference type="STRING" id="1392250.A0A2I2GL56"/>
<evidence type="ECO:0000256" key="6">
    <source>
        <dbReference type="ARBA" id="ARBA00034075"/>
    </source>
</evidence>
<reference evidence="12 13" key="1">
    <citation type="submission" date="2016-12" db="EMBL/GenBank/DDBJ databases">
        <title>The genomes of Aspergillus section Nigri reveals drivers in fungal speciation.</title>
        <authorList>
            <consortium name="DOE Joint Genome Institute"/>
            <person name="Vesth T.C."/>
            <person name="Nybo J."/>
            <person name="Theobald S."/>
            <person name="Brandl J."/>
            <person name="Frisvad J.C."/>
            <person name="Nielsen K.F."/>
            <person name="Lyhne E.K."/>
            <person name="Kogle M.E."/>
            <person name="Kuo A."/>
            <person name="Riley R."/>
            <person name="Clum A."/>
            <person name="Nolan M."/>
            <person name="Lipzen A."/>
            <person name="Salamov A."/>
            <person name="Henrissat B."/>
            <person name="Wiebenga A."/>
            <person name="De Vries R.P."/>
            <person name="Grigoriev I.V."/>
            <person name="Mortensen U.H."/>
            <person name="Andersen M.R."/>
            <person name="Baker S.E."/>
        </authorList>
    </citation>
    <scope>NUCLEOTIDE SEQUENCE [LARGE SCALE GENOMIC DNA]</scope>
    <source>
        <strain evidence="12 13">IBT 23096</strain>
    </source>
</reference>
<comment type="catalytic activity">
    <reaction evidence="6">
        <text>feruloyl-polysaccharide + H2O = ferulate + polysaccharide.</text>
        <dbReference type="EC" id="3.1.1.73"/>
    </reaction>
</comment>
<dbReference type="GO" id="GO:0045493">
    <property type="term" value="P:xylan catabolic process"/>
    <property type="evidence" value="ECO:0007669"/>
    <property type="project" value="UniProtKB-KW"/>
</dbReference>
<keyword evidence="13" id="KW-1185">Reference proteome</keyword>
<gene>
    <name evidence="12" type="ORF">P170DRAFT_441902</name>
</gene>
<keyword evidence="3" id="KW-0624">Polysaccharide degradation</keyword>
<dbReference type="CDD" id="cd00519">
    <property type="entry name" value="Lipase_3"/>
    <property type="match status" value="1"/>
</dbReference>
<dbReference type="Proteomes" id="UP000234275">
    <property type="component" value="Unassembled WGS sequence"/>
</dbReference>
<dbReference type="SUPFAM" id="SSF53474">
    <property type="entry name" value="alpha/beta-Hydrolases"/>
    <property type="match status" value="1"/>
</dbReference>
<dbReference type="GeneID" id="36558123"/>
<comment type="similarity">
    <text evidence="7">Belongs to the AB hydrolase superfamily. FaeA family.</text>
</comment>
<feature type="signal peptide" evidence="9">
    <location>
        <begin position="1"/>
        <end position="19"/>
    </location>
</feature>
<dbReference type="Pfam" id="PF03893">
    <property type="entry name" value="Lipase3_N"/>
    <property type="match status" value="1"/>
</dbReference>
<proteinExistence type="inferred from homology"/>
<dbReference type="PANTHER" id="PTHR46640">
    <property type="entry name" value="TRIACYLGLYCEROL LIPASE, PUTATIVE (AFU_ORTHOLOGUE AFUA_6G06510)-RELATED"/>
    <property type="match status" value="1"/>
</dbReference>
<dbReference type="Gene3D" id="3.40.50.1820">
    <property type="entry name" value="alpha/beta hydrolase"/>
    <property type="match status" value="1"/>
</dbReference>
<dbReference type="GO" id="GO:0016042">
    <property type="term" value="P:lipid catabolic process"/>
    <property type="evidence" value="ECO:0007669"/>
    <property type="project" value="InterPro"/>
</dbReference>
<dbReference type="EMBL" id="MSFO01000001">
    <property type="protein sequence ID" value="PLB53613.1"/>
    <property type="molecule type" value="Genomic_DNA"/>
</dbReference>
<evidence type="ECO:0000259" key="11">
    <source>
        <dbReference type="Pfam" id="PF03893"/>
    </source>
</evidence>
<evidence type="ECO:0000256" key="9">
    <source>
        <dbReference type="SAM" id="SignalP"/>
    </source>
</evidence>
<evidence type="ECO:0000256" key="1">
    <source>
        <dbReference type="ARBA" id="ARBA00013091"/>
    </source>
</evidence>
<comment type="caution">
    <text evidence="12">The sequence shown here is derived from an EMBL/GenBank/DDBJ whole genome shotgun (WGS) entry which is preliminary data.</text>
</comment>
<evidence type="ECO:0000256" key="5">
    <source>
        <dbReference type="ARBA" id="ARBA00022801"/>
    </source>
</evidence>
<dbReference type="RefSeq" id="XP_024708915.1">
    <property type="nucleotide sequence ID" value="XM_024850424.1"/>
</dbReference>
<accession>A0A2I2GL56</accession>
<dbReference type="AlphaFoldDB" id="A0A2I2GL56"/>
<protein>
    <recommendedName>
        <fullName evidence="1">feruloyl esterase</fullName>
        <ecNumber evidence="1">3.1.1.73</ecNumber>
    </recommendedName>
    <alternativeName>
        <fullName evidence="8">Ferulic acid esterase A</fullName>
    </alternativeName>
</protein>
<evidence type="ECO:0000256" key="4">
    <source>
        <dbReference type="ARBA" id="ARBA00022729"/>
    </source>
</evidence>
<keyword evidence="3" id="KW-0858">Xylan degradation</keyword>
<organism evidence="12 13">
    <name type="scientific">Aspergillus steynii IBT 23096</name>
    <dbReference type="NCBI Taxonomy" id="1392250"/>
    <lineage>
        <taxon>Eukaryota</taxon>
        <taxon>Fungi</taxon>
        <taxon>Dikarya</taxon>
        <taxon>Ascomycota</taxon>
        <taxon>Pezizomycotina</taxon>
        <taxon>Eurotiomycetes</taxon>
        <taxon>Eurotiomycetidae</taxon>
        <taxon>Eurotiales</taxon>
        <taxon>Aspergillaceae</taxon>
        <taxon>Aspergillus</taxon>
        <taxon>Aspergillus subgen. Circumdati</taxon>
    </lineage>
</organism>
<dbReference type="OrthoDB" id="426718at2759"/>
<keyword evidence="4 9" id="KW-0732">Signal</keyword>
<feature type="chain" id="PRO_5014171190" description="feruloyl esterase" evidence="9">
    <location>
        <begin position="20"/>
        <end position="305"/>
    </location>
</feature>
<dbReference type="EC" id="3.1.1.73" evidence="1"/>
<sequence>MYSISRLLTVLSAATVGYAHPTVTSRDVPSSQLDDFAFWVQYAAAAYCHDNYSPPAGTKLSCWAGNCPDVEANGAVTDIEFSNTTLSDTAGFVAVDHSRSSIVVSFRGSYSVRNWLADANFPLVDPGLCTGCLAEAGFWSSWAFVKKEILQSLKELTGQHADYRVVVVGHSLGAAVATVAAADLRTQGYEATLYAYASPRVGNEKLAEFITNQKNNYRFTHNNDPVPKLPLLAMGYKHVSPEYWITSGDNATVAATDVQVLEGNVNWKGNTGTGLPLLTDFHAHHWYFEKADGCKGPGLPLKRSQ</sequence>
<dbReference type="VEuPathDB" id="FungiDB:P170DRAFT_441902"/>
<dbReference type="Pfam" id="PF01764">
    <property type="entry name" value="Lipase_3"/>
    <property type="match status" value="1"/>
</dbReference>
<keyword evidence="5 12" id="KW-0378">Hydrolase</keyword>
<dbReference type="InterPro" id="IPR029058">
    <property type="entry name" value="AB_hydrolase_fold"/>
</dbReference>
<evidence type="ECO:0000256" key="8">
    <source>
        <dbReference type="ARBA" id="ARBA00041313"/>
    </source>
</evidence>
<dbReference type="GO" id="GO:0030600">
    <property type="term" value="F:feruloyl esterase activity"/>
    <property type="evidence" value="ECO:0007669"/>
    <property type="project" value="UniProtKB-EC"/>
</dbReference>
<dbReference type="InterPro" id="IPR005592">
    <property type="entry name" value="Mono/diacylglycerol_lipase_N"/>
</dbReference>
<evidence type="ECO:0000259" key="10">
    <source>
        <dbReference type="Pfam" id="PF01764"/>
    </source>
</evidence>
<feature type="domain" description="Mono-/di-acylglycerol lipase N-terminal" evidence="11">
    <location>
        <begin position="14"/>
        <end position="75"/>
    </location>
</feature>
<evidence type="ECO:0000313" key="12">
    <source>
        <dbReference type="EMBL" id="PLB53613.1"/>
    </source>
</evidence>
<evidence type="ECO:0000256" key="7">
    <source>
        <dbReference type="ARBA" id="ARBA00037991"/>
    </source>
</evidence>
<dbReference type="InterPro" id="IPR051299">
    <property type="entry name" value="AB_hydrolase_lip/est"/>
</dbReference>
<evidence type="ECO:0000256" key="2">
    <source>
        <dbReference type="ARBA" id="ARBA00022487"/>
    </source>
</evidence>
<keyword evidence="2" id="KW-0719">Serine esterase</keyword>
<name>A0A2I2GL56_9EURO</name>
<keyword evidence="3" id="KW-0119">Carbohydrate metabolism</keyword>
<evidence type="ECO:0000313" key="13">
    <source>
        <dbReference type="Proteomes" id="UP000234275"/>
    </source>
</evidence>
<feature type="domain" description="Fungal lipase-type" evidence="10">
    <location>
        <begin position="103"/>
        <end position="232"/>
    </location>
</feature>
<evidence type="ECO:0000256" key="3">
    <source>
        <dbReference type="ARBA" id="ARBA00022651"/>
    </source>
</evidence>